<comment type="similarity">
    <text evidence="1">Belongs to the TfdA dioxygenase family.</text>
</comment>
<evidence type="ECO:0000256" key="5">
    <source>
        <dbReference type="ARBA" id="ARBA00023004"/>
    </source>
</evidence>
<reference evidence="7 8" key="1">
    <citation type="submission" date="2023-11" db="EMBL/GenBank/DDBJ databases">
        <title>An acidophilic fungus is an integral part of prey digestion in a carnivorous sundew plant.</title>
        <authorList>
            <person name="Tsai I.J."/>
        </authorList>
    </citation>
    <scope>NUCLEOTIDE SEQUENCE [LARGE SCALE GENOMIC DNA]</scope>
    <source>
        <strain evidence="7">169a</strain>
    </source>
</reference>
<dbReference type="PANTHER" id="PTHR43779">
    <property type="entry name" value="DIOXYGENASE RV0097-RELATED"/>
    <property type="match status" value="1"/>
</dbReference>
<dbReference type="PANTHER" id="PTHR43779:SF3">
    <property type="entry name" value="(3R)-3-[(CARBOXYMETHYL)AMINO]FATTY ACID OXYGENASE_DECARBOXYLASE"/>
    <property type="match status" value="1"/>
</dbReference>
<dbReference type="EMBL" id="CP138586">
    <property type="protein sequence ID" value="WPH01853.1"/>
    <property type="molecule type" value="Genomic_DNA"/>
</dbReference>
<feature type="domain" description="TauD/TfdA-like" evidence="6">
    <location>
        <begin position="80"/>
        <end position="340"/>
    </location>
</feature>
<protein>
    <submittedName>
        <fullName evidence="7">Clavaminate synthase-like protein</fullName>
    </submittedName>
</protein>
<dbReference type="InterPro" id="IPR042098">
    <property type="entry name" value="TauD-like_sf"/>
</dbReference>
<dbReference type="InterPro" id="IPR051178">
    <property type="entry name" value="TfdA_dioxygenase"/>
</dbReference>
<feature type="domain" description="TauD/TfdA-like" evidence="6">
    <location>
        <begin position="354"/>
        <end position="652"/>
    </location>
</feature>
<evidence type="ECO:0000259" key="6">
    <source>
        <dbReference type="Pfam" id="PF02668"/>
    </source>
</evidence>
<dbReference type="SUPFAM" id="SSF51197">
    <property type="entry name" value="Clavaminate synthase-like"/>
    <property type="match status" value="2"/>
</dbReference>
<evidence type="ECO:0000256" key="4">
    <source>
        <dbReference type="ARBA" id="ARBA00023002"/>
    </source>
</evidence>
<keyword evidence="5" id="KW-0408">Iron</keyword>
<keyword evidence="4" id="KW-0560">Oxidoreductase</keyword>
<gene>
    <name evidence="7" type="ORF">R9X50_00470700</name>
</gene>
<name>A0AAQ3M837_9PEZI</name>
<sequence>MPLATTTTLPVRKKRQETEKLENSLPDVFPPQIKSSLVWDGRSLATSYDWNYVLTSSDLAEIDSALRRFKGLEISLGHITEKTFPLPNLHSTLREILKEVHLGHGFKVIRGVPVDNYTREENIIIYAGLSSHVAPIRGRQDHQFNRKPADVVLAHIKDLSSTLQSNQISAPAYTSDKQVFHTDVGDLIALFSLGEAAEGGQSYLSSSWHVYNELAATRPDLIRVLSEIWVVEEFGKRGKTHSLRPLLYHQAATKKSSERLIIQYARRYFTGYWGLPRSPDIPPITEAQAEALDALHFTAEKYAASLDFHKGDIQFVNNLSILHARNGFRDSEEKQRHLRRPIDMPRKEETYLHITKLHPSFAAQVKGVDFSKPIPSDIFKEIHKAITKYGVVKFPKTGLDDAGHVAFAAHFGELDDVTPYTKLGKKHRLPFVELFDISNLLDDGSIAPLDSHRAAMNKGNSLFHVDSSFNPRRAGYSLLRAHTLPPPGTGGATEYADTRAAFEDLPDDLKRELKERDYVACHSLYHSRKTAAPEALPGLNPEEHFMSRKRHRLIQRHEPSGRMNLYVASHIHHIEGVSDQKSRELIETLYKHACDPKYVVSIEVGGSPSVFTPLNMWTENTDLILWDNTCVMHRATGGTFEGRYVRDMRRATVHDSSSYAWGLNEQSNDRMGYP</sequence>
<dbReference type="FunFam" id="3.60.130.10:FF:000011">
    <property type="entry name" value="Taurine catabolism dioxygenase TauD"/>
    <property type="match status" value="1"/>
</dbReference>
<dbReference type="Pfam" id="PF02668">
    <property type="entry name" value="TauD"/>
    <property type="match status" value="2"/>
</dbReference>
<dbReference type="InterPro" id="IPR003819">
    <property type="entry name" value="TauD/TfdA-like"/>
</dbReference>
<dbReference type="Gene3D" id="3.60.130.10">
    <property type="entry name" value="Clavaminate synthase-like"/>
    <property type="match status" value="2"/>
</dbReference>
<keyword evidence="2" id="KW-0479">Metal-binding</keyword>
<proteinExistence type="inferred from homology"/>
<evidence type="ECO:0000313" key="7">
    <source>
        <dbReference type="EMBL" id="WPH01853.1"/>
    </source>
</evidence>
<evidence type="ECO:0000313" key="8">
    <source>
        <dbReference type="Proteomes" id="UP001303373"/>
    </source>
</evidence>
<evidence type="ECO:0000256" key="1">
    <source>
        <dbReference type="ARBA" id="ARBA00005896"/>
    </source>
</evidence>
<dbReference type="AlphaFoldDB" id="A0AAQ3M837"/>
<dbReference type="Proteomes" id="UP001303373">
    <property type="component" value="Chromosome 7"/>
</dbReference>
<evidence type="ECO:0000256" key="3">
    <source>
        <dbReference type="ARBA" id="ARBA00022964"/>
    </source>
</evidence>
<keyword evidence="8" id="KW-1185">Reference proteome</keyword>
<accession>A0AAQ3M837</accession>
<dbReference type="GO" id="GO:0046872">
    <property type="term" value="F:metal ion binding"/>
    <property type="evidence" value="ECO:0007669"/>
    <property type="project" value="UniProtKB-KW"/>
</dbReference>
<keyword evidence="3" id="KW-0223">Dioxygenase</keyword>
<dbReference type="GO" id="GO:0051213">
    <property type="term" value="F:dioxygenase activity"/>
    <property type="evidence" value="ECO:0007669"/>
    <property type="project" value="UniProtKB-KW"/>
</dbReference>
<organism evidence="7 8">
    <name type="scientific">Acrodontium crateriforme</name>
    <dbReference type="NCBI Taxonomy" id="150365"/>
    <lineage>
        <taxon>Eukaryota</taxon>
        <taxon>Fungi</taxon>
        <taxon>Dikarya</taxon>
        <taxon>Ascomycota</taxon>
        <taxon>Pezizomycotina</taxon>
        <taxon>Dothideomycetes</taxon>
        <taxon>Dothideomycetidae</taxon>
        <taxon>Mycosphaerellales</taxon>
        <taxon>Teratosphaeriaceae</taxon>
        <taxon>Acrodontium</taxon>
    </lineage>
</organism>
<evidence type="ECO:0000256" key="2">
    <source>
        <dbReference type="ARBA" id="ARBA00022723"/>
    </source>
</evidence>